<dbReference type="HAMAP" id="MF_02078">
    <property type="entry name" value="MurJ_MviN"/>
    <property type="match status" value="1"/>
</dbReference>
<sequence>MFTRIFNHQSKTIFSAAVILGAASLMSRFLGLVRESIFASKFGAGDVMDIYNAAFRIPDLVYGLLVVGALSAGFIPVFTDYLNKEENSKEVWYLANGVLNIIVIGTIIVSGVLILFASFIVPLIAPGFSPEKTALTVNLTRLMFISPIFLAVSAVLGGILQSLKKFFIYSLAPIFYNLGIIFGALVLVNFWGIYGLGAGVILGAILHMLIQAPSVIWSGFRYRWVFDFTHKGIRRLGRLMIPRVLSLAAAQLDLIVMTIIGSTLASGSITIFIFAYHLQSLPWGVIGISFALAAFPALSQFGAKKDWANFSENFSNTLRQILFLVIPMSALLLVLRVQIIEVIFGHGFFGFNQFNRSAIELTSQSLFYFSLGLFALSLDSLLTRSFFSLENAKTPFFIALLATGVNIGASLILIRYLSVAGLALGFTLAGLTRVGLYWIFLKKEVRKFFVLQKETEILDQKRIFASLAKIIFSSLTAGLVSYWILSLTAPLVNLETTSGIFIQGLSAGIAGFLIYFILTFLLRSPEMITLQRKLWGFNKG</sequence>
<dbReference type="EMBL" id="MHMY01000006">
    <property type="protein sequence ID" value="OGZ35818.1"/>
    <property type="molecule type" value="Genomic_DNA"/>
</dbReference>
<comment type="function">
    <text evidence="8 9">Involved in peptidoglycan biosynthesis. Transports lipid-linked peptidoglycan precursors from the inner to the outer leaflet of the cytoplasmic membrane.</text>
</comment>
<evidence type="ECO:0000256" key="1">
    <source>
        <dbReference type="ARBA" id="ARBA00004651"/>
    </source>
</evidence>
<dbReference type="GO" id="GO:0005886">
    <property type="term" value="C:plasma membrane"/>
    <property type="evidence" value="ECO:0007669"/>
    <property type="project" value="UniProtKB-SubCell"/>
</dbReference>
<keyword evidence="7 8" id="KW-0472">Membrane</keyword>
<feature type="transmembrane region" description="Helical" evidence="8">
    <location>
        <begin position="321"/>
        <end position="345"/>
    </location>
</feature>
<feature type="transmembrane region" description="Helical" evidence="8">
    <location>
        <begin position="420"/>
        <end position="441"/>
    </location>
</feature>
<evidence type="ECO:0000256" key="8">
    <source>
        <dbReference type="HAMAP-Rule" id="MF_02078"/>
    </source>
</evidence>
<keyword evidence="2 8" id="KW-1003">Cell membrane</keyword>
<name>A0A1G2FDX1_9BACT</name>
<evidence type="ECO:0000256" key="5">
    <source>
        <dbReference type="ARBA" id="ARBA00022984"/>
    </source>
</evidence>
<dbReference type="GO" id="GO:0034204">
    <property type="term" value="P:lipid translocation"/>
    <property type="evidence" value="ECO:0007669"/>
    <property type="project" value="TreeGrafter"/>
</dbReference>
<keyword evidence="8 9" id="KW-0961">Cell wall biogenesis/degradation</keyword>
<feature type="transmembrane region" description="Helical" evidence="8">
    <location>
        <begin position="175"/>
        <end position="194"/>
    </location>
</feature>
<gene>
    <name evidence="8" type="primary">murJ</name>
    <name evidence="10" type="ORF">A2815_00265</name>
</gene>
<evidence type="ECO:0000313" key="11">
    <source>
        <dbReference type="Proteomes" id="UP000176974"/>
    </source>
</evidence>
<dbReference type="InterPro" id="IPR051050">
    <property type="entry name" value="Lipid_II_flippase_MurJ/MviN"/>
</dbReference>
<comment type="caution">
    <text evidence="10">The sequence shown here is derived from an EMBL/GenBank/DDBJ whole genome shotgun (WGS) entry which is preliminary data.</text>
</comment>
<dbReference type="GO" id="GO:0015648">
    <property type="term" value="F:lipid-linked peptidoglycan transporter activity"/>
    <property type="evidence" value="ECO:0007669"/>
    <property type="project" value="UniProtKB-UniRule"/>
</dbReference>
<dbReference type="PANTHER" id="PTHR47019:SF1">
    <property type="entry name" value="LIPID II FLIPPASE MURJ"/>
    <property type="match status" value="1"/>
</dbReference>
<keyword evidence="5 8" id="KW-0573">Peptidoglycan synthesis</keyword>
<proteinExistence type="inferred from homology"/>
<keyword evidence="3 8" id="KW-0812">Transmembrane</keyword>
<evidence type="ECO:0000256" key="7">
    <source>
        <dbReference type="ARBA" id="ARBA00023136"/>
    </source>
</evidence>
<keyword evidence="8 9" id="KW-0813">Transport</keyword>
<dbReference type="CDD" id="cd13123">
    <property type="entry name" value="MATE_MurJ_like"/>
    <property type="match status" value="1"/>
</dbReference>
<feature type="transmembrane region" description="Helical" evidence="8">
    <location>
        <begin position="394"/>
        <end position="414"/>
    </location>
</feature>
<feature type="transmembrane region" description="Helical" evidence="8">
    <location>
        <begin position="500"/>
        <end position="522"/>
    </location>
</feature>
<evidence type="ECO:0000256" key="2">
    <source>
        <dbReference type="ARBA" id="ARBA00022475"/>
    </source>
</evidence>
<dbReference type="GO" id="GO:0071555">
    <property type="term" value="P:cell wall organization"/>
    <property type="evidence" value="ECO:0007669"/>
    <property type="project" value="UniProtKB-UniRule"/>
</dbReference>
<dbReference type="GO" id="GO:0009252">
    <property type="term" value="P:peptidoglycan biosynthetic process"/>
    <property type="evidence" value="ECO:0007669"/>
    <property type="project" value="UniProtKB-UniRule"/>
</dbReference>
<dbReference type="NCBIfam" id="TIGR01695">
    <property type="entry name" value="murJ_mviN"/>
    <property type="match status" value="1"/>
</dbReference>
<feature type="transmembrane region" description="Helical" evidence="8">
    <location>
        <begin position="60"/>
        <end position="79"/>
    </location>
</feature>
<dbReference type="InterPro" id="IPR004268">
    <property type="entry name" value="MurJ"/>
</dbReference>
<keyword evidence="6 8" id="KW-1133">Transmembrane helix</keyword>
<evidence type="ECO:0000256" key="3">
    <source>
        <dbReference type="ARBA" id="ARBA00022692"/>
    </source>
</evidence>
<dbReference type="Proteomes" id="UP000176974">
    <property type="component" value="Unassembled WGS sequence"/>
</dbReference>
<dbReference type="PANTHER" id="PTHR47019">
    <property type="entry name" value="LIPID II FLIPPASE MURJ"/>
    <property type="match status" value="1"/>
</dbReference>
<keyword evidence="4 8" id="KW-0133">Cell shape</keyword>
<accession>A0A1G2FDX1</accession>
<feature type="transmembrane region" description="Helical" evidence="8">
    <location>
        <begin position="281"/>
        <end position="301"/>
    </location>
</feature>
<reference evidence="10 11" key="1">
    <citation type="journal article" date="2016" name="Nat. Commun.">
        <title>Thousands of microbial genomes shed light on interconnected biogeochemical processes in an aquifer system.</title>
        <authorList>
            <person name="Anantharaman K."/>
            <person name="Brown C.T."/>
            <person name="Hug L.A."/>
            <person name="Sharon I."/>
            <person name="Castelle C.J."/>
            <person name="Probst A.J."/>
            <person name="Thomas B.C."/>
            <person name="Singh A."/>
            <person name="Wilkins M.J."/>
            <person name="Karaoz U."/>
            <person name="Brodie E.L."/>
            <person name="Williams K.H."/>
            <person name="Hubbard S.S."/>
            <person name="Banfield J.F."/>
        </authorList>
    </citation>
    <scope>NUCLEOTIDE SEQUENCE [LARGE SCALE GENOMIC DNA]</scope>
</reference>
<feature type="transmembrane region" description="Helical" evidence="8">
    <location>
        <begin position="12"/>
        <end position="33"/>
    </location>
</feature>
<comment type="subcellular location">
    <subcellularLocation>
        <location evidence="1 8">Cell membrane</location>
        <topology evidence="1 8">Multi-pass membrane protein</topology>
    </subcellularLocation>
</comment>
<feature type="transmembrane region" description="Helical" evidence="8">
    <location>
        <begin position="462"/>
        <end position="485"/>
    </location>
</feature>
<feature type="transmembrane region" description="Helical" evidence="8">
    <location>
        <begin position="365"/>
        <end position="382"/>
    </location>
</feature>
<organism evidence="10 11">
    <name type="scientific">Candidatus Portnoybacteria bacterium RIFCSPHIGHO2_01_FULL_40_12b</name>
    <dbReference type="NCBI Taxonomy" id="1801994"/>
    <lineage>
        <taxon>Bacteria</taxon>
        <taxon>Candidatus Portnoyibacteriota</taxon>
    </lineage>
</organism>
<comment type="similarity">
    <text evidence="8 9">Belongs to the MurJ/MviN family.</text>
</comment>
<feature type="transmembrane region" description="Helical" evidence="8">
    <location>
        <begin position="244"/>
        <end position="275"/>
    </location>
</feature>
<evidence type="ECO:0000256" key="9">
    <source>
        <dbReference type="PIRNR" id="PIRNR002869"/>
    </source>
</evidence>
<feature type="transmembrane region" description="Helical" evidence="8">
    <location>
        <begin position="200"/>
        <end position="224"/>
    </location>
</feature>
<evidence type="ECO:0000256" key="6">
    <source>
        <dbReference type="ARBA" id="ARBA00022989"/>
    </source>
</evidence>
<dbReference type="GO" id="GO:0008360">
    <property type="term" value="P:regulation of cell shape"/>
    <property type="evidence" value="ECO:0007669"/>
    <property type="project" value="UniProtKB-UniRule"/>
</dbReference>
<dbReference type="PIRSF" id="PIRSF002869">
    <property type="entry name" value="MviN"/>
    <property type="match status" value="1"/>
</dbReference>
<feature type="transmembrane region" description="Helical" evidence="8">
    <location>
        <begin position="144"/>
        <end position="163"/>
    </location>
</feature>
<dbReference type="Pfam" id="PF03023">
    <property type="entry name" value="MurJ"/>
    <property type="match status" value="1"/>
</dbReference>
<dbReference type="UniPathway" id="UPA00219"/>
<evidence type="ECO:0000256" key="4">
    <source>
        <dbReference type="ARBA" id="ARBA00022960"/>
    </source>
</evidence>
<feature type="transmembrane region" description="Helical" evidence="8">
    <location>
        <begin position="91"/>
        <end position="124"/>
    </location>
</feature>
<dbReference type="PRINTS" id="PR01806">
    <property type="entry name" value="VIRFACTRMVIN"/>
</dbReference>
<evidence type="ECO:0000313" key="10">
    <source>
        <dbReference type="EMBL" id="OGZ35818.1"/>
    </source>
</evidence>
<comment type="pathway">
    <text evidence="8">Cell wall biogenesis; peptidoglycan biosynthesis.</text>
</comment>
<dbReference type="AlphaFoldDB" id="A0A1G2FDX1"/>
<protein>
    <recommendedName>
        <fullName evidence="8">Probable lipid II flippase MurJ</fullName>
    </recommendedName>
</protein>